<evidence type="ECO:0000313" key="2">
    <source>
        <dbReference type="Proteomes" id="UP001180973"/>
    </source>
</evidence>
<evidence type="ECO:0000313" key="1">
    <source>
        <dbReference type="EMBL" id="MDT0527373.1"/>
    </source>
</evidence>
<proteinExistence type="predicted"/>
<gene>
    <name evidence="1" type="ORF">RM555_00015</name>
</gene>
<organism evidence="1 2">
    <name type="scientific">Micromonospora reichwaldensis</name>
    <dbReference type="NCBI Taxonomy" id="3075516"/>
    <lineage>
        <taxon>Bacteria</taxon>
        <taxon>Bacillati</taxon>
        <taxon>Actinomycetota</taxon>
        <taxon>Actinomycetes</taxon>
        <taxon>Micromonosporales</taxon>
        <taxon>Micromonosporaceae</taxon>
        <taxon>Micromonospora</taxon>
    </lineage>
</organism>
<dbReference type="Proteomes" id="UP001180973">
    <property type="component" value="Unassembled WGS sequence"/>
</dbReference>
<comment type="caution">
    <text evidence="1">The sequence shown here is derived from an EMBL/GenBank/DDBJ whole genome shotgun (WGS) entry which is preliminary data.</text>
</comment>
<protein>
    <submittedName>
        <fullName evidence="1">Uncharacterized protein</fullName>
    </submittedName>
</protein>
<name>A0ABU2WN91_9ACTN</name>
<keyword evidence="2" id="KW-1185">Reference proteome</keyword>
<sequence>MCTGNRRRPVRQFGYGSHQLPAAEALPVKPRGVRKWCTALALLAALPA</sequence>
<dbReference type="RefSeq" id="WP_311409811.1">
    <property type="nucleotide sequence ID" value="NZ_JAVRFL010000001.1"/>
</dbReference>
<accession>A0ABU2WN91</accession>
<reference evidence="1" key="1">
    <citation type="submission" date="2023-09" db="EMBL/GenBank/DDBJ databases">
        <title>30 novel species of actinomycetes from the DSMZ collection.</title>
        <authorList>
            <person name="Nouioui I."/>
        </authorList>
    </citation>
    <scope>NUCLEOTIDE SEQUENCE</scope>
    <source>
        <strain evidence="1">DSM 115977</strain>
    </source>
</reference>
<dbReference type="EMBL" id="JAVRFL010000001">
    <property type="protein sequence ID" value="MDT0527373.1"/>
    <property type="molecule type" value="Genomic_DNA"/>
</dbReference>